<reference evidence="3" key="1">
    <citation type="journal article" date="2019" name="Int. J. Syst. Evol. Microbiol.">
        <title>The Global Catalogue of Microorganisms (GCM) 10K type strain sequencing project: providing services to taxonomists for standard genome sequencing and annotation.</title>
        <authorList>
            <consortium name="The Broad Institute Genomics Platform"/>
            <consortium name="The Broad Institute Genome Sequencing Center for Infectious Disease"/>
            <person name="Wu L."/>
            <person name="Ma J."/>
        </authorList>
    </citation>
    <scope>NUCLEOTIDE SEQUENCE [LARGE SCALE GENOMIC DNA]</scope>
    <source>
        <strain evidence="3">JCM 17938</strain>
    </source>
</reference>
<dbReference type="EMBL" id="BAABHJ010000022">
    <property type="protein sequence ID" value="GAA4612981.1"/>
    <property type="molecule type" value="Genomic_DNA"/>
</dbReference>
<dbReference type="Proteomes" id="UP001500212">
    <property type="component" value="Unassembled WGS sequence"/>
</dbReference>
<evidence type="ECO:0000256" key="1">
    <source>
        <dbReference type="SAM" id="MobiDB-lite"/>
    </source>
</evidence>
<evidence type="ECO:0000313" key="3">
    <source>
        <dbReference type="Proteomes" id="UP001500212"/>
    </source>
</evidence>
<protein>
    <submittedName>
        <fullName evidence="2">Uncharacterized protein</fullName>
    </submittedName>
</protein>
<sequence>MGSFARWRRTGNGRRPTHVSARRHRSAQLPGHVRSVAIESAVHCPNKLVNRMTGLIQRGQGHHIEITDGRSGRPKAKGLKVSTDNTQPAAQLPGAIPAGARHAPPGDPSSWPRIEGEPWQ</sequence>
<proteinExistence type="predicted"/>
<organism evidence="2 3">
    <name type="scientific">Actinoallomurus liliacearum</name>
    <dbReference type="NCBI Taxonomy" id="1080073"/>
    <lineage>
        <taxon>Bacteria</taxon>
        <taxon>Bacillati</taxon>
        <taxon>Actinomycetota</taxon>
        <taxon>Actinomycetes</taxon>
        <taxon>Streptosporangiales</taxon>
        <taxon>Thermomonosporaceae</taxon>
        <taxon>Actinoallomurus</taxon>
    </lineage>
</organism>
<accession>A0ABP8TP95</accession>
<feature type="region of interest" description="Disordered" evidence="1">
    <location>
        <begin position="1"/>
        <end position="29"/>
    </location>
</feature>
<evidence type="ECO:0000313" key="2">
    <source>
        <dbReference type="EMBL" id="GAA4612981.1"/>
    </source>
</evidence>
<comment type="caution">
    <text evidence="2">The sequence shown here is derived from an EMBL/GenBank/DDBJ whole genome shotgun (WGS) entry which is preliminary data.</text>
</comment>
<name>A0ABP8TP95_9ACTN</name>
<feature type="compositionally biased region" description="Basic residues" evidence="1">
    <location>
        <begin position="1"/>
        <end position="26"/>
    </location>
</feature>
<gene>
    <name evidence="2" type="ORF">GCM10023195_55990</name>
</gene>
<keyword evidence="3" id="KW-1185">Reference proteome</keyword>
<feature type="region of interest" description="Disordered" evidence="1">
    <location>
        <begin position="63"/>
        <end position="120"/>
    </location>
</feature>